<dbReference type="PANTHER" id="PTHR46018:SF2">
    <property type="entry name" value="ZINC PHOSPHODIESTERASE ELAC PROTEIN 1"/>
    <property type="match status" value="1"/>
</dbReference>
<feature type="domain" description="Metallo-beta-lactamase" evidence="1">
    <location>
        <begin position="28"/>
        <end position="226"/>
    </location>
</feature>
<dbReference type="PANTHER" id="PTHR46018">
    <property type="entry name" value="ZINC PHOSPHODIESTERASE ELAC PROTEIN 1"/>
    <property type="match status" value="1"/>
</dbReference>
<dbReference type="Proteomes" id="UP000285961">
    <property type="component" value="Unassembled WGS sequence"/>
</dbReference>
<proteinExistence type="predicted"/>
<dbReference type="SMART" id="SM00849">
    <property type="entry name" value="Lactamase_B"/>
    <property type="match status" value="1"/>
</dbReference>
<evidence type="ECO:0000313" key="3">
    <source>
        <dbReference type="Proteomes" id="UP000285961"/>
    </source>
</evidence>
<evidence type="ECO:0000259" key="1">
    <source>
        <dbReference type="SMART" id="SM00849"/>
    </source>
</evidence>
<protein>
    <submittedName>
        <fullName evidence="2">MBL fold metallo-hydrolase</fullName>
    </submittedName>
</protein>
<reference evidence="2 3" key="1">
    <citation type="journal article" date="2017" name="ISME J.">
        <title>Energy and carbon metabolisms in a deep terrestrial subsurface fluid microbial community.</title>
        <authorList>
            <person name="Momper L."/>
            <person name="Jungbluth S.P."/>
            <person name="Lee M.D."/>
            <person name="Amend J.P."/>
        </authorList>
    </citation>
    <scope>NUCLEOTIDE SEQUENCE [LARGE SCALE GENOMIC DNA]</scope>
    <source>
        <strain evidence="2">SURF_17</strain>
    </source>
</reference>
<organism evidence="2 3">
    <name type="scientific">Candidatus Abyssobacteria bacterium SURF_17</name>
    <dbReference type="NCBI Taxonomy" id="2093361"/>
    <lineage>
        <taxon>Bacteria</taxon>
        <taxon>Pseudomonadati</taxon>
        <taxon>Candidatus Hydrogenedentota</taxon>
        <taxon>Candidatus Abyssobacteria</taxon>
    </lineage>
</organism>
<dbReference type="AlphaFoldDB" id="A0A419F6B2"/>
<dbReference type="InterPro" id="IPR036866">
    <property type="entry name" value="RibonucZ/Hydroxyglut_hydro"/>
</dbReference>
<dbReference type="Gene3D" id="3.60.15.10">
    <property type="entry name" value="Ribonuclease Z/Hydroxyacylglutathione hydrolase-like"/>
    <property type="match status" value="1"/>
</dbReference>
<accession>A0A419F6B2</accession>
<dbReference type="SUPFAM" id="SSF56281">
    <property type="entry name" value="Metallo-hydrolase/oxidoreductase"/>
    <property type="match status" value="1"/>
</dbReference>
<dbReference type="Pfam" id="PF12706">
    <property type="entry name" value="Lactamase_B_2"/>
    <property type="match status" value="1"/>
</dbReference>
<dbReference type="InterPro" id="IPR001279">
    <property type="entry name" value="Metallo-B-lactamas"/>
</dbReference>
<dbReference type="GO" id="GO:0042781">
    <property type="term" value="F:3'-tRNA processing endoribonuclease activity"/>
    <property type="evidence" value="ECO:0007669"/>
    <property type="project" value="TreeGrafter"/>
</dbReference>
<evidence type="ECO:0000313" key="2">
    <source>
        <dbReference type="EMBL" id="RJP74020.1"/>
    </source>
</evidence>
<sequence length="262" mass="28564">MRNRKRGGILVKVTVVGSGCGIPNPKRGSPCIAVRGGKELFAFDLGPGALRAMGTAGVAWAELDAVFITHFHTDHIGDLAPLLFAYNIPDTNREFPLRLCGPPGIEKLYENLVAAYGEWLVPKRYELFIEELADAPLEGAAWRLEIAPAEHSRPAYAYRFEADGASMVYSGDTDYSESIVSLASGCDLLILECSYPNEIEIAGHLIPRKAADMARRTGCKKLVLTHIYPVCADYDLIAECKETYNGDVVLAEDGMEIELAAL</sequence>
<gene>
    <name evidence="2" type="ORF">C4532_03235</name>
</gene>
<keyword evidence="2" id="KW-0378">Hydrolase</keyword>
<name>A0A419F6B2_9BACT</name>
<comment type="caution">
    <text evidence="2">The sequence shown here is derived from an EMBL/GenBank/DDBJ whole genome shotgun (WGS) entry which is preliminary data.</text>
</comment>
<dbReference type="EMBL" id="QZKI01000021">
    <property type="protein sequence ID" value="RJP74020.1"/>
    <property type="molecule type" value="Genomic_DNA"/>
</dbReference>